<organism evidence="3 4">
    <name type="scientific">Linnemannia hyalina</name>
    <dbReference type="NCBI Taxonomy" id="64524"/>
    <lineage>
        <taxon>Eukaryota</taxon>
        <taxon>Fungi</taxon>
        <taxon>Fungi incertae sedis</taxon>
        <taxon>Mucoromycota</taxon>
        <taxon>Mortierellomycotina</taxon>
        <taxon>Mortierellomycetes</taxon>
        <taxon>Mortierellales</taxon>
        <taxon>Mortierellaceae</taxon>
        <taxon>Linnemannia</taxon>
    </lineage>
</organism>
<evidence type="ECO:0000313" key="3">
    <source>
        <dbReference type="EMBL" id="KAG9071472.1"/>
    </source>
</evidence>
<dbReference type="EMBL" id="JAHRHY010000002">
    <property type="protein sequence ID" value="KAG9071472.1"/>
    <property type="molecule type" value="Genomic_DNA"/>
</dbReference>
<evidence type="ECO:0000259" key="2">
    <source>
        <dbReference type="Pfam" id="PF03399"/>
    </source>
</evidence>
<proteinExistence type="predicted"/>
<evidence type="ECO:0000256" key="1">
    <source>
        <dbReference type="SAM" id="MobiDB-lite"/>
    </source>
</evidence>
<dbReference type="Proteomes" id="UP000707451">
    <property type="component" value="Unassembled WGS sequence"/>
</dbReference>
<feature type="compositionally biased region" description="Polar residues" evidence="1">
    <location>
        <begin position="1145"/>
        <end position="1166"/>
    </location>
</feature>
<reference evidence="3" key="1">
    <citation type="submission" date="2021-06" db="EMBL/GenBank/DDBJ databases">
        <title>Genome Sequence of Mortierella hyaline Strain SCG-10, a Cold-Adapted, Nitrate-Reducing Fungus Isolated from Soil in Minnesota, USA.</title>
        <authorList>
            <person name="Aldossari N."/>
        </authorList>
    </citation>
    <scope>NUCLEOTIDE SEQUENCE</scope>
    <source>
        <strain evidence="3">SCG-10</strain>
    </source>
</reference>
<gene>
    <name evidence="3" type="ORF">KI688_005684</name>
</gene>
<comment type="caution">
    <text evidence="3">The sequence shown here is derived from an EMBL/GenBank/DDBJ whole genome shotgun (WGS) entry which is preliminary data.</text>
</comment>
<dbReference type="Gene3D" id="1.25.40.990">
    <property type="match status" value="1"/>
</dbReference>
<feature type="compositionally biased region" description="Gly residues" evidence="1">
    <location>
        <begin position="43"/>
        <end position="56"/>
    </location>
</feature>
<feature type="region of interest" description="Disordered" evidence="1">
    <location>
        <begin position="1198"/>
        <end position="1227"/>
    </location>
</feature>
<name>A0A9P8BZG7_9FUNG</name>
<dbReference type="InterPro" id="IPR005062">
    <property type="entry name" value="SAC3/GANP/THP3_conserved"/>
</dbReference>
<feature type="region of interest" description="Disordered" evidence="1">
    <location>
        <begin position="377"/>
        <end position="513"/>
    </location>
</feature>
<feature type="compositionally biased region" description="Low complexity" evidence="1">
    <location>
        <begin position="387"/>
        <end position="437"/>
    </location>
</feature>
<dbReference type="GO" id="GO:0005737">
    <property type="term" value="C:cytoplasm"/>
    <property type="evidence" value="ECO:0007669"/>
    <property type="project" value="TreeGrafter"/>
</dbReference>
<feature type="compositionally biased region" description="Polar residues" evidence="1">
    <location>
        <begin position="951"/>
        <end position="968"/>
    </location>
</feature>
<feature type="region of interest" description="Disordered" evidence="1">
    <location>
        <begin position="1457"/>
        <end position="1479"/>
    </location>
</feature>
<dbReference type="PANTHER" id="PTHR12436">
    <property type="entry name" value="80 KDA MCM3-ASSOCIATED PROTEIN"/>
    <property type="match status" value="1"/>
</dbReference>
<feature type="compositionally biased region" description="Low complexity" evidence="1">
    <location>
        <begin position="2111"/>
        <end position="2133"/>
    </location>
</feature>
<feature type="region of interest" description="Disordered" evidence="1">
    <location>
        <begin position="940"/>
        <end position="998"/>
    </location>
</feature>
<protein>
    <recommendedName>
        <fullName evidence="2">SAC3/GANP/THP3 conserved domain-containing protein</fullName>
    </recommendedName>
</protein>
<feature type="compositionally biased region" description="Low complexity" evidence="1">
    <location>
        <begin position="1937"/>
        <end position="1946"/>
    </location>
</feature>
<feature type="region of interest" description="Disordered" evidence="1">
    <location>
        <begin position="20"/>
        <end position="65"/>
    </location>
</feature>
<feature type="compositionally biased region" description="Polar residues" evidence="1">
    <location>
        <begin position="976"/>
        <end position="990"/>
    </location>
</feature>
<feature type="compositionally biased region" description="Low complexity" evidence="1">
    <location>
        <begin position="166"/>
        <end position="176"/>
    </location>
</feature>
<feature type="compositionally biased region" description="Gly residues" evidence="1">
    <location>
        <begin position="206"/>
        <end position="215"/>
    </location>
</feature>
<feature type="compositionally biased region" description="Gly residues" evidence="1">
    <location>
        <begin position="223"/>
        <end position="232"/>
    </location>
</feature>
<dbReference type="PANTHER" id="PTHR12436:SF3">
    <property type="entry name" value="GERMINAL-CENTER ASSOCIATED NUCLEAR PROTEIN"/>
    <property type="match status" value="1"/>
</dbReference>
<evidence type="ECO:0000313" key="4">
    <source>
        <dbReference type="Proteomes" id="UP000707451"/>
    </source>
</evidence>
<feature type="region of interest" description="Disordered" evidence="1">
    <location>
        <begin position="2046"/>
        <end position="2137"/>
    </location>
</feature>
<dbReference type="Pfam" id="PF03399">
    <property type="entry name" value="SAC3_GANP"/>
    <property type="match status" value="1"/>
</dbReference>
<feature type="compositionally biased region" description="Polar residues" evidence="1">
    <location>
        <begin position="107"/>
        <end position="119"/>
    </location>
</feature>
<feature type="region of interest" description="Disordered" evidence="1">
    <location>
        <begin position="106"/>
        <end position="289"/>
    </location>
</feature>
<keyword evidence="4" id="KW-1185">Reference proteome</keyword>
<dbReference type="OrthoDB" id="264795at2759"/>
<accession>A0A9P8BZG7</accession>
<feature type="compositionally biased region" description="Basic and acidic residues" evidence="1">
    <location>
        <begin position="2057"/>
        <end position="2066"/>
    </location>
</feature>
<feature type="compositionally biased region" description="Low complexity" evidence="1">
    <location>
        <begin position="448"/>
        <end position="480"/>
    </location>
</feature>
<feature type="compositionally biased region" description="Polar residues" evidence="1">
    <location>
        <begin position="262"/>
        <end position="289"/>
    </location>
</feature>
<dbReference type="GO" id="GO:0006406">
    <property type="term" value="P:mRNA export from nucleus"/>
    <property type="evidence" value="ECO:0007669"/>
    <property type="project" value="TreeGrafter"/>
</dbReference>
<sequence>MNPTSGSAFGSAFGGQGMAFGGGNSGNANNTNPSGSAFANTGPGAGGGGGGGGRGGSAFNNAGGAPSAFGAFAGGNSGASAFNSHNNNTAGVSGIPGTAFNNGGGFNSYNQSASGQNQFGAADGHSDNSRGRGRGQGGNNSYRGGRGGSNRGSSNMTYVAPGLSTSHGQQQQQQHQPQHRSHLSSVFTVGSPGGESDPAFSAAGSNRGGGRGGYSGSPRGRGRGGAAAGGVPGQFRSIQWRPADGPQSGSANQGFDSAMAMDSTSDISNSATPSSAVNTSSSGSPGSLQQHAAFSAFGAAGHNNAGFGGANKSTAFGGNNPSAGFVSSNQNEGFALQTGAGAGSVGSSFNKQWTPAASSATPTSAFQGSGSGGAFGIHTSVPAAGRSTTSSPIPSSVTAISTPAFQGSSSGSAFGTHTSASASGNSTTSSFSSAVTAPQGLTTSTFRKGGFVSSSPSSKGDSVFATPTSRPVSSPSASRPNQSAFTPPAKSSPFMDSSASQQISGGTVDSDSRLTRFSTDTIDAKEFEKLKEKRELERKDAIRAGLIPDPDKPRRLEDAITFVGTCMDMCPEFERHEREFQLNVEKFEKVPGTEKIDHLRAVKAYARPAAGKEQPLPSDVRPPAALLSTLDYLINQIVGEDGLGDSHFFVRDRTRSIRQDFTLQNNRGLEAIQAHEIIARYHILCMHQLCENKGFSDQQEMEQLRKVLTSLQEFYDDMRSEGVPCPNEAEFRAYHMLSHLRDPDMIRQAQRLPMHIFRDPYIQVAAEIHALTRRNNDIHRRAKIQSEASPNFFTRFFKLVAGAPTTYLMACLLEVNFVEIRKGALKAMNKCYLDQHRGFSVEDLVVNLGFDDAEECIANCEEYDLALTPDRTAVIFGRKDPTTRRRIFKEGTLAMKQHRNERIVEAKRQNYTASEIIYGRTPPPQPINALSRTPQAIAPLATRPTVPNPLQRHTSASATLRQSASASAPTGPPTGARSSPAPTTTVSQPATGVKPSGMFDFGLGGTVSPLPNGVTTSTTTSQGSLLPSVFSTAATATLGAGAATIPLFTQGFSNATTSSSVAPLARGQQSVTSAPTNVSQPASLFTNPAAAGMNPPGFSFLAPPVSSTTTATTSSAFTPALSSTLLSTTGTPVQSSPFAFKTPETRSPATASPFNFNASSQTPASNVVPSSLSLAPAMGGIATSTSKSPGTINIPPIPSVTSVQPPTPTRSSLFTTPPPLSPSFAPKSDATRIVTKRGRIYPRSVVESIVKELLDSETDRLIRMTAAQMSQEVAIERSVRRAKERQDTIQRESMRLLTEVMAQAADETIEEILAEIYRETIVQRRVVAHWRSFTVKSIQRAEELRRRQEHFLSNVRAMGSRAGLTDAEPWTVKVRDQNSARRLPRTAKGTRQAASDIQGIKAMVASSKRKRLLSIGQEGSPDLALVAGLKKAAAPKQEMWAPLPVLDIVENQYNKRPAAVSGDSTSADQEPPRRSGGLTKRRWRLFVGTPSFKETTSKWLLRKLGVDMSRTTKAQQRSGTMVAEHPGRTDSETAMDVIVHGSEDASVMDLLGMSKYEIMETAAFIFEFSKIPFADHEATEQAIRQYWLSERARLVRFLSCFPKVKQPIVFILWTSSPEVWERMSPRMVEYLELDAMVKSPKAPLLGYRFLNMDMSTMKLDRFMAGSLEWLAAETKDYFEDPAAMLSTLLDKYRPIFEWALCRISLAEGPWYSQYDEEDEEETNMWLLKQRQRKKLQDQKLLLNGIGGGGGRGAQLGNGDLEDVAPPRNLFVESLETGFNLAVRLFNAELENIAQTIEAKGQGETREGAAQEGRMKDAMARFIRQAELPEMKPGSILDRIHFGMDSKSAFCDFMDVYLATLGGLAKEPQNQEAKAAMRAEIWKLLRSSTEDRVPLEAIFKRISSQVLTWIEAGILDTERFSIRLKKWESLRNSLEHQQNQYRQQQQQLDSVDWEDDNESDLGNNGRAVRQQDQSSDMSFTPLLIHDEVDVDENVFDFETTAQSEVRIWERAVEKQAREREERALAIPVETSSLADRAGLTVPSAIAANRFGDSRKRRAPESPRETLKKSRMQARSALGLNRGDDENLFITSNSPSRPSSPPNGAVINGVANGALSGTASPGLSSSTSPWSSPLSKTVSPLSGALTPFSTVPLSTSTAFATGMTSTSSPIVDRLARLRNLIKEVKATTHLTPQP</sequence>
<feature type="region of interest" description="Disordered" evidence="1">
    <location>
        <begin position="1937"/>
        <end position="1974"/>
    </location>
</feature>
<dbReference type="GO" id="GO:0070390">
    <property type="term" value="C:transcription export complex 2"/>
    <property type="evidence" value="ECO:0007669"/>
    <property type="project" value="TreeGrafter"/>
</dbReference>
<dbReference type="InterPro" id="IPR045107">
    <property type="entry name" value="SAC3/GANP/THP3"/>
</dbReference>
<feature type="region of interest" description="Disordered" evidence="1">
    <location>
        <begin position="1132"/>
        <end position="1166"/>
    </location>
</feature>
<feature type="compositionally biased region" description="Gly residues" evidence="1">
    <location>
        <begin position="134"/>
        <end position="150"/>
    </location>
</feature>
<feature type="compositionally biased region" description="Low complexity" evidence="1">
    <location>
        <begin position="26"/>
        <end position="42"/>
    </location>
</feature>
<feature type="domain" description="SAC3/GANP/THP3 conserved" evidence="2">
    <location>
        <begin position="569"/>
        <end position="867"/>
    </location>
</feature>
<feature type="compositionally biased region" description="Low complexity" evidence="1">
    <location>
        <begin position="1199"/>
        <end position="1215"/>
    </location>
</feature>
<feature type="compositionally biased region" description="Polar residues" evidence="1">
    <location>
        <begin position="494"/>
        <end position="513"/>
    </location>
</feature>